<keyword evidence="1" id="KW-0812">Transmembrane</keyword>
<gene>
    <name evidence="2" type="ORF">E2636_16820</name>
</gene>
<accession>A0A4P7A1H8</accession>
<sequence>MKTSTGLLILIVVMHLITLTNITLFNGEWNGIALWLNTGLFIAAIAFYSLSKTKNKKSVS</sequence>
<proteinExistence type="predicted"/>
<evidence type="ECO:0000313" key="2">
    <source>
        <dbReference type="EMBL" id="QBP42702.1"/>
    </source>
</evidence>
<feature type="transmembrane region" description="Helical" evidence="1">
    <location>
        <begin position="7"/>
        <end position="26"/>
    </location>
</feature>
<name>A0A4P7A1H8_9BACL</name>
<keyword evidence="1" id="KW-1133">Transmembrane helix</keyword>
<evidence type="ECO:0000256" key="1">
    <source>
        <dbReference type="SAM" id="Phobius"/>
    </source>
</evidence>
<dbReference type="KEGG" id="panc:E2636_16820"/>
<dbReference type="OrthoDB" id="2739814at2"/>
<evidence type="ECO:0000313" key="3">
    <source>
        <dbReference type="Proteomes" id="UP000294292"/>
    </source>
</evidence>
<dbReference type="AlphaFoldDB" id="A0A4P7A1H8"/>
<dbReference type="EMBL" id="CP038015">
    <property type="protein sequence ID" value="QBP42702.1"/>
    <property type="molecule type" value="Genomic_DNA"/>
</dbReference>
<keyword evidence="3" id="KW-1185">Reference proteome</keyword>
<keyword evidence="1" id="KW-0472">Membrane</keyword>
<reference evidence="2 3" key="1">
    <citation type="submission" date="2019-03" db="EMBL/GenBank/DDBJ databases">
        <title>Complete genome sequence of Paenisporosarcina antarctica CGMCC 1.6503T.</title>
        <authorList>
            <person name="Rong J.-C."/>
            <person name="Chi N.-Y."/>
            <person name="Zhang Q.-F."/>
        </authorList>
    </citation>
    <scope>NUCLEOTIDE SEQUENCE [LARGE SCALE GENOMIC DNA]</scope>
    <source>
        <strain evidence="2 3">CGMCC 1.6503</strain>
    </source>
</reference>
<feature type="transmembrane region" description="Helical" evidence="1">
    <location>
        <begin position="32"/>
        <end position="50"/>
    </location>
</feature>
<protein>
    <submittedName>
        <fullName evidence="2">Uncharacterized protein</fullName>
    </submittedName>
</protein>
<dbReference type="Proteomes" id="UP000294292">
    <property type="component" value="Chromosome"/>
</dbReference>
<dbReference type="RefSeq" id="WP_134211329.1">
    <property type="nucleotide sequence ID" value="NZ_CP038015.1"/>
</dbReference>
<organism evidence="2 3">
    <name type="scientific">Paenisporosarcina antarctica</name>
    <dbReference type="NCBI Taxonomy" id="417367"/>
    <lineage>
        <taxon>Bacteria</taxon>
        <taxon>Bacillati</taxon>
        <taxon>Bacillota</taxon>
        <taxon>Bacilli</taxon>
        <taxon>Bacillales</taxon>
        <taxon>Caryophanaceae</taxon>
        <taxon>Paenisporosarcina</taxon>
    </lineage>
</organism>